<sequence>MAASAIGMGLAAQSVGQDFTIDLAASLKVVGEDATQEDIQAPENSDQPGTDTLAAQETSPEAMDIAGSAKPDLNVLPQDSADALNAATPTFAPPLSGREHKGAGDQQITTARNTVPEQNDASSPFQGAAADKAAAPEFVRPIEGRSEIDRTPPSQPEDTKTRNESIGKLAPENGDGSDVETATDGTTGVVEAVLDPVLGPVGDLTDDLFGQDGLVGGVLDPVLGDDGLVDSVLDPVLGSVGDLTDGLLG</sequence>
<evidence type="ECO:0000313" key="2">
    <source>
        <dbReference type="EMBL" id="MCT4334498.1"/>
    </source>
</evidence>
<proteinExistence type="predicted"/>
<dbReference type="EMBL" id="JANAVZ010000012">
    <property type="protein sequence ID" value="MCT4334498.1"/>
    <property type="molecule type" value="Genomic_DNA"/>
</dbReference>
<feature type="compositionally biased region" description="Polar residues" evidence="1">
    <location>
        <begin position="106"/>
        <end position="125"/>
    </location>
</feature>
<name>A0ABT2KE11_9RHOB</name>
<evidence type="ECO:0000313" key="3">
    <source>
        <dbReference type="Proteomes" id="UP001320702"/>
    </source>
</evidence>
<keyword evidence="3" id="KW-1185">Reference proteome</keyword>
<comment type="caution">
    <text evidence="2">The sequence shown here is derived from an EMBL/GenBank/DDBJ whole genome shotgun (WGS) entry which is preliminary data.</text>
</comment>
<accession>A0ABT2KE11</accession>
<evidence type="ECO:0000256" key="1">
    <source>
        <dbReference type="SAM" id="MobiDB-lite"/>
    </source>
</evidence>
<feature type="non-terminal residue" evidence="2">
    <location>
        <position position="249"/>
    </location>
</feature>
<feature type="compositionally biased region" description="Polar residues" evidence="1">
    <location>
        <begin position="42"/>
        <end position="59"/>
    </location>
</feature>
<dbReference type="Proteomes" id="UP001320702">
    <property type="component" value="Unassembled WGS sequence"/>
</dbReference>
<protein>
    <submittedName>
        <fullName evidence="2">Uncharacterized protein</fullName>
    </submittedName>
</protein>
<feature type="compositionally biased region" description="Basic and acidic residues" evidence="1">
    <location>
        <begin position="140"/>
        <end position="150"/>
    </location>
</feature>
<reference evidence="2 3" key="1">
    <citation type="submission" date="2022-04" db="EMBL/GenBank/DDBJ databases">
        <title>Paracoccus sp. YLB-12 draft genome sequence.</title>
        <authorList>
            <person name="Yu L."/>
        </authorList>
    </citation>
    <scope>NUCLEOTIDE SEQUENCE [LARGE SCALE GENOMIC DNA]</scope>
    <source>
        <strain evidence="2 3">YLB-12</strain>
    </source>
</reference>
<feature type="region of interest" description="Disordered" evidence="1">
    <location>
        <begin position="34"/>
        <end position="187"/>
    </location>
</feature>
<gene>
    <name evidence="2" type="ORF">MU516_16705</name>
</gene>
<organism evidence="2 3">
    <name type="scientific">Paracoccus maritimus</name>
    <dbReference type="NCBI Taxonomy" id="2933292"/>
    <lineage>
        <taxon>Bacteria</taxon>
        <taxon>Pseudomonadati</taxon>
        <taxon>Pseudomonadota</taxon>
        <taxon>Alphaproteobacteria</taxon>
        <taxon>Rhodobacterales</taxon>
        <taxon>Paracoccaceae</taxon>
        <taxon>Paracoccus</taxon>
    </lineage>
</organism>